<name>A0A8J6YC45_9BACT</name>
<organism evidence="3 4">
    <name type="scientific">Candidatus Sulfomarinibacter kjeldsenii</name>
    <dbReference type="NCBI Taxonomy" id="2885994"/>
    <lineage>
        <taxon>Bacteria</taxon>
        <taxon>Pseudomonadati</taxon>
        <taxon>Acidobacteriota</taxon>
        <taxon>Thermoanaerobaculia</taxon>
        <taxon>Thermoanaerobaculales</taxon>
        <taxon>Candidatus Sulfomarinibacteraceae</taxon>
        <taxon>Candidatus Sulfomarinibacter</taxon>
    </lineage>
</organism>
<proteinExistence type="predicted"/>
<keyword evidence="2" id="KW-0472">Membrane</keyword>
<evidence type="ECO:0000256" key="2">
    <source>
        <dbReference type="SAM" id="Phobius"/>
    </source>
</evidence>
<sequence length="135" mass="14851">MKPDERDTVVERLMESLEPPQPPPDLRSRTLAAARARMAAESTPDVWSRIWNHRGLRLAWAAAVVLLVAGHALFVPGTGNEFRPISPALIAEQRVDEYLVEMLRPTRISDNVQPIVGFFAASNGLAEIDAEGNPS</sequence>
<evidence type="ECO:0000313" key="4">
    <source>
        <dbReference type="Proteomes" id="UP000598633"/>
    </source>
</evidence>
<gene>
    <name evidence="3" type="ORF">IFJ97_06100</name>
</gene>
<keyword evidence="2" id="KW-1133">Transmembrane helix</keyword>
<protein>
    <submittedName>
        <fullName evidence="3">Uncharacterized protein</fullName>
    </submittedName>
</protein>
<keyword evidence="2" id="KW-0812">Transmembrane</keyword>
<feature type="region of interest" description="Disordered" evidence="1">
    <location>
        <begin position="1"/>
        <end position="27"/>
    </location>
</feature>
<feature type="compositionally biased region" description="Basic and acidic residues" evidence="1">
    <location>
        <begin position="1"/>
        <end position="15"/>
    </location>
</feature>
<dbReference type="Proteomes" id="UP000598633">
    <property type="component" value="Unassembled WGS sequence"/>
</dbReference>
<accession>A0A8J6YC45</accession>
<evidence type="ECO:0000256" key="1">
    <source>
        <dbReference type="SAM" id="MobiDB-lite"/>
    </source>
</evidence>
<dbReference type="AlphaFoldDB" id="A0A8J6YC45"/>
<evidence type="ECO:0000313" key="3">
    <source>
        <dbReference type="EMBL" id="MBD3870916.1"/>
    </source>
</evidence>
<dbReference type="EMBL" id="JACXWA010000104">
    <property type="protein sequence ID" value="MBD3870916.1"/>
    <property type="molecule type" value="Genomic_DNA"/>
</dbReference>
<comment type="caution">
    <text evidence="3">The sequence shown here is derived from an EMBL/GenBank/DDBJ whole genome shotgun (WGS) entry which is preliminary data.</text>
</comment>
<feature type="transmembrane region" description="Helical" evidence="2">
    <location>
        <begin position="58"/>
        <end position="77"/>
    </location>
</feature>
<reference evidence="3 4" key="1">
    <citation type="submission" date="2020-08" db="EMBL/GenBank/DDBJ databases">
        <title>Acidobacteriota in marine sediments use diverse sulfur dissimilation pathways.</title>
        <authorList>
            <person name="Wasmund K."/>
        </authorList>
    </citation>
    <scope>NUCLEOTIDE SEQUENCE [LARGE SCALE GENOMIC DNA]</scope>
    <source>
        <strain evidence="3">MAG AM3-A</strain>
    </source>
</reference>